<feature type="region of interest" description="Disordered" evidence="6">
    <location>
        <begin position="1"/>
        <end position="21"/>
    </location>
</feature>
<dbReference type="GO" id="GO:0050660">
    <property type="term" value="F:flavin adenine dinucleotide binding"/>
    <property type="evidence" value="ECO:0007669"/>
    <property type="project" value="InterPro"/>
</dbReference>
<comment type="cofactor">
    <cofactor evidence="1 5">
        <name>FAD</name>
        <dbReference type="ChEBI" id="CHEBI:57692"/>
    </cofactor>
</comment>
<dbReference type="InterPro" id="IPR006091">
    <property type="entry name" value="Acyl-CoA_Oxase/DH_mid-dom"/>
</dbReference>
<dbReference type="RefSeq" id="WP_079172010.1">
    <property type="nucleotide sequence ID" value="NZ_FOGO01000010.1"/>
</dbReference>
<evidence type="ECO:0000256" key="3">
    <source>
        <dbReference type="ARBA" id="ARBA00022630"/>
    </source>
</evidence>
<dbReference type="Gene3D" id="2.40.110.10">
    <property type="entry name" value="Butyryl-CoA Dehydrogenase, subunit A, domain 2"/>
    <property type="match status" value="1"/>
</dbReference>
<dbReference type="SUPFAM" id="SSF56645">
    <property type="entry name" value="Acyl-CoA dehydrogenase NM domain-like"/>
    <property type="match status" value="1"/>
</dbReference>
<organism evidence="10 11">
    <name type="scientific">Streptomyces qinglanensis</name>
    <dbReference type="NCBI Taxonomy" id="943816"/>
    <lineage>
        <taxon>Bacteria</taxon>
        <taxon>Bacillati</taxon>
        <taxon>Actinomycetota</taxon>
        <taxon>Actinomycetes</taxon>
        <taxon>Kitasatosporales</taxon>
        <taxon>Streptomycetaceae</taxon>
        <taxon>Streptomyces</taxon>
    </lineage>
</organism>
<dbReference type="PANTHER" id="PTHR43884:SF12">
    <property type="entry name" value="ISOVALERYL-COA DEHYDROGENASE, MITOCHONDRIAL-RELATED"/>
    <property type="match status" value="1"/>
</dbReference>
<dbReference type="InterPro" id="IPR036250">
    <property type="entry name" value="AcylCo_DH-like_C"/>
</dbReference>
<evidence type="ECO:0000313" key="11">
    <source>
        <dbReference type="Proteomes" id="UP000182841"/>
    </source>
</evidence>
<name>A0A1H9V1E6_9ACTN</name>
<keyword evidence="11" id="KW-1185">Reference proteome</keyword>
<dbReference type="Pfam" id="PF00441">
    <property type="entry name" value="Acyl-CoA_dh_1"/>
    <property type="match status" value="1"/>
</dbReference>
<dbReference type="Gene3D" id="1.10.540.10">
    <property type="entry name" value="Acyl-CoA dehydrogenase/oxidase, N-terminal domain"/>
    <property type="match status" value="1"/>
</dbReference>
<dbReference type="CDD" id="cd00567">
    <property type="entry name" value="ACAD"/>
    <property type="match status" value="1"/>
</dbReference>
<sequence>MADGTAVAGPAAGPAADPAAGPDRLRAVAAELVDDSAADAWDRAGRIPEETVRTAGAQGLMAAQIPRRYGGPGLSSADNGELTAFVGSRCSSLRSLMTSQGMAAWTVQRLGERQQRAALLPRLAGGAQAAVAFSEPEAGSDLSAMATRIEPDGDSVVVTGEKVWITAACYADLLVVFGRYGDGAAAVVVPATAPGVTVERVPEPMGCRAAGHAHLRLDGVRVPAGDVLGGAGQSTDLLVGTALSYGRMSVAWGCVGILRGCLAAVGRHARTRQQFGKPLAGHQLVARHVAELLAAEQTATRACAHASHCWDTRSPEMVSATVLAKYVSSRQAAAGAATAVQVLASAGARDGHPVARAYRDAKLMEIIEGSSEICELLLAEHALSVYT</sequence>
<evidence type="ECO:0000256" key="1">
    <source>
        <dbReference type="ARBA" id="ARBA00001974"/>
    </source>
</evidence>
<evidence type="ECO:0000256" key="2">
    <source>
        <dbReference type="ARBA" id="ARBA00009347"/>
    </source>
</evidence>
<dbReference type="Proteomes" id="UP000182841">
    <property type="component" value="Unassembled WGS sequence"/>
</dbReference>
<evidence type="ECO:0000256" key="5">
    <source>
        <dbReference type="RuleBase" id="RU362125"/>
    </source>
</evidence>
<evidence type="ECO:0000313" key="10">
    <source>
        <dbReference type="EMBL" id="SES15565.1"/>
    </source>
</evidence>
<dbReference type="Pfam" id="PF02770">
    <property type="entry name" value="Acyl-CoA_dh_M"/>
    <property type="match status" value="1"/>
</dbReference>
<feature type="domain" description="Acyl-CoA oxidase/dehydrogenase middle" evidence="8">
    <location>
        <begin position="130"/>
        <end position="220"/>
    </location>
</feature>
<gene>
    <name evidence="10" type="ORF">SAMN05421870_11040</name>
</gene>
<keyword evidence="3 5" id="KW-0285">Flavoprotein</keyword>
<feature type="domain" description="Acyl-CoA dehydrogenase/oxidase N-terminal" evidence="9">
    <location>
        <begin position="25"/>
        <end position="126"/>
    </location>
</feature>
<dbReference type="PANTHER" id="PTHR43884">
    <property type="entry name" value="ACYL-COA DEHYDROGENASE"/>
    <property type="match status" value="1"/>
</dbReference>
<dbReference type="STRING" id="943816.AN217_23285"/>
<dbReference type="InterPro" id="IPR046373">
    <property type="entry name" value="Acyl-CoA_Oxase/DH_mid-dom_sf"/>
</dbReference>
<evidence type="ECO:0000256" key="6">
    <source>
        <dbReference type="SAM" id="MobiDB-lite"/>
    </source>
</evidence>
<dbReference type="Pfam" id="PF02771">
    <property type="entry name" value="Acyl-CoA_dh_N"/>
    <property type="match status" value="1"/>
</dbReference>
<dbReference type="InterPro" id="IPR013786">
    <property type="entry name" value="AcylCoA_DH/ox_N"/>
</dbReference>
<dbReference type="InterPro" id="IPR009100">
    <property type="entry name" value="AcylCoA_DH/oxidase_NM_dom_sf"/>
</dbReference>
<comment type="similarity">
    <text evidence="2 5">Belongs to the acyl-CoA dehydrogenase family.</text>
</comment>
<dbReference type="SUPFAM" id="SSF47203">
    <property type="entry name" value="Acyl-CoA dehydrogenase C-terminal domain-like"/>
    <property type="match status" value="1"/>
</dbReference>
<proteinExistence type="inferred from homology"/>
<accession>A0A1H9V1E6</accession>
<keyword evidence="5" id="KW-0560">Oxidoreductase</keyword>
<reference evidence="11" key="1">
    <citation type="submission" date="2016-10" db="EMBL/GenBank/DDBJ databases">
        <authorList>
            <person name="Varghese N."/>
            <person name="Submissions S."/>
        </authorList>
    </citation>
    <scope>NUCLEOTIDE SEQUENCE [LARGE SCALE GENOMIC DNA]</scope>
    <source>
        <strain evidence="11">CGMCC 4.6825</strain>
    </source>
</reference>
<protein>
    <submittedName>
        <fullName evidence="10">Methoxymalonate biosynthesis protein/methoxymalonate biosynthesis protein</fullName>
    </submittedName>
</protein>
<evidence type="ECO:0000259" key="9">
    <source>
        <dbReference type="Pfam" id="PF02771"/>
    </source>
</evidence>
<dbReference type="EMBL" id="FOGO01000010">
    <property type="protein sequence ID" value="SES15565.1"/>
    <property type="molecule type" value="Genomic_DNA"/>
</dbReference>
<keyword evidence="4 5" id="KW-0274">FAD</keyword>
<dbReference type="AlphaFoldDB" id="A0A1H9V1E6"/>
<evidence type="ECO:0000259" key="8">
    <source>
        <dbReference type="Pfam" id="PF02770"/>
    </source>
</evidence>
<dbReference type="Gene3D" id="1.20.140.10">
    <property type="entry name" value="Butyryl-CoA Dehydrogenase, subunit A, domain 3"/>
    <property type="match status" value="1"/>
</dbReference>
<dbReference type="InterPro" id="IPR009075">
    <property type="entry name" value="AcylCo_DH/oxidase_C"/>
</dbReference>
<dbReference type="InterPro" id="IPR037069">
    <property type="entry name" value="AcylCoA_DH/ox_N_sf"/>
</dbReference>
<dbReference type="OrthoDB" id="9802447at2"/>
<feature type="domain" description="Acyl-CoA dehydrogenase/oxidase C-terminal" evidence="7">
    <location>
        <begin position="240"/>
        <end position="382"/>
    </location>
</feature>
<evidence type="ECO:0000256" key="4">
    <source>
        <dbReference type="ARBA" id="ARBA00022827"/>
    </source>
</evidence>
<dbReference type="GO" id="GO:0003995">
    <property type="term" value="F:acyl-CoA dehydrogenase activity"/>
    <property type="evidence" value="ECO:0007669"/>
    <property type="project" value="TreeGrafter"/>
</dbReference>
<evidence type="ECO:0000259" key="7">
    <source>
        <dbReference type="Pfam" id="PF00441"/>
    </source>
</evidence>